<evidence type="ECO:0000313" key="1">
    <source>
        <dbReference type="EMBL" id="ELR24496.1"/>
    </source>
</evidence>
<organism evidence="1 2">
    <name type="scientific">Acanthamoeba castellanii (strain ATCC 30010 / Neff)</name>
    <dbReference type="NCBI Taxonomy" id="1257118"/>
    <lineage>
        <taxon>Eukaryota</taxon>
        <taxon>Amoebozoa</taxon>
        <taxon>Discosea</taxon>
        <taxon>Longamoebia</taxon>
        <taxon>Centramoebida</taxon>
        <taxon>Acanthamoebidae</taxon>
        <taxon>Acanthamoeba</taxon>
    </lineage>
</organism>
<protein>
    <submittedName>
        <fullName evidence="1">Uncharacterized protein</fullName>
    </submittedName>
</protein>
<proteinExistence type="predicted"/>
<dbReference type="GeneID" id="14925531"/>
<keyword evidence="2" id="KW-1185">Reference proteome</keyword>
<accession>L8HJB7</accession>
<gene>
    <name evidence="1" type="ORF">ACA1_322330</name>
</gene>
<evidence type="ECO:0000313" key="2">
    <source>
        <dbReference type="Proteomes" id="UP000011083"/>
    </source>
</evidence>
<dbReference type="EMBL" id="KB007815">
    <property type="protein sequence ID" value="ELR24496.1"/>
    <property type="molecule type" value="Genomic_DNA"/>
</dbReference>
<reference evidence="1 2" key="1">
    <citation type="journal article" date="2013" name="Genome Biol.">
        <title>Genome of Acanthamoeba castellanii highlights extensive lateral gene transfer and early evolution of tyrosine kinase signaling.</title>
        <authorList>
            <person name="Clarke M."/>
            <person name="Lohan A.J."/>
            <person name="Liu B."/>
            <person name="Lagkouvardos I."/>
            <person name="Roy S."/>
            <person name="Zafar N."/>
            <person name="Bertelli C."/>
            <person name="Schilde C."/>
            <person name="Kianianmomeni A."/>
            <person name="Burglin T.R."/>
            <person name="Frech C."/>
            <person name="Turcotte B."/>
            <person name="Kopec K.O."/>
            <person name="Synnott J.M."/>
            <person name="Choo C."/>
            <person name="Paponov I."/>
            <person name="Finkler A."/>
            <person name="Soon Heng Tan C."/>
            <person name="Hutchins A.P."/>
            <person name="Weinmeier T."/>
            <person name="Rattei T."/>
            <person name="Chu J.S."/>
            <person name="Gimenez G."/>
            <person name="Irimia M."/>
            <person name="Rigden D.J."/>
            <person name="Fitzpatrick D.A."/>
            <person name="Lorenzo-Morales J."/>
            <person name="Bateman A."/>
            <person name="Chiu C.H."/>
            <person name="Tang P."/>
            <person name="Hegemann P."/>
            <person name="Fromm H."/>
            <person name="Raoult D."/>
            <person name="Greub G."/>
            <person name="Miranda-Saavedra D."/>
            <person name="Chen N."/>
            <person name="Nash P."/>
            <person name="Ginger M.L."/>
            <person name="Horn M."/>
            <person name="Schaap P."/>
            <person name="Caler L."/>
            <person name="Loftus B."/>
        </authorList>
    </citation>
    <scope>NUCLEOTIDE SEQUENCE [LARGE SCALE GENOMIC DNA]</scope>
    <source>
        <strain evidence="1 2">Neff</strain>
    </source>
</reference>
<dbReference type="Proteomes" id="UP000011083">
    <property type="component" value="Unassembled WGS sequence"/>
</dbReference>
<dbReference type="AlphaFoldDB" id="L8HJB7"/>
<name>L8HJB7_ACACF</name>
<dbReference type="RefSeq" id="XP_004355070.1">
    <property type="nucleotide sequence ID" value="XM_004355018.1"/>
</dbReference>
<dbReference type="VEuPathDB" id="AmoebaDB:ACA1_322330"/>
<dbReference type="KEGG" id="acan:ACA1_322330"/>
<sequence>MAKHLSTGQPITFVLENLLLLFNALTNVSIINGDEMDVYRMCIGDAPERIVVTHVTFHQCTVCPYLDLVELLVMQAAEVL</sequence>